<gene>
    <name evidence="2" type="ORF">PPENT_87.1.T1770025</name>
</gene>
<evidence type="ECO:0000313" key="2">
    <source>
        <dbReference type="EMBL" id="CAD8213369.1"/>
    </source>
</evidence>
<protein>
    <submittedName>
        <fullName evidence="2">Uncharacterized protein</fullName>
    </submittedName>
</protein>
<proteinExistence type="predicted"/>
<evidence type="ECO:0000256" key="1">
    <source>
        <dbReference type="SAM" id="SignalP"/>
    </source>
</evidence>
<keyword evidence="3" id="KW-1185">Reference proteome</keyword>
<evidence type="ECO:0000313" key="3">
    <source>
        <dbReference type="Proteomes" id="UP000689195"/>
    </source>
</evidence>
<name>A0A8S1YHU1_9CILI</name>
<comment type="caution">
    <text evidence="2">The sequence shown here is derived from an EMBL/GenBank/DDBJ whole genome shotgun (WGS) entry which is preliminary data.</text>
</comment>
<feature type="chain" id="PRO_5035911482" evidence="1">
    <location>
        <begin position="22"/>
        <end position="92"/>
    </location>
</feature>
<dbReference type="AlphaFoldDB" id="A0A8S1YHU1"/>
<keyword evidence="1" id="KW-0732">Signal</keyword>
<feature type="signal peptide" evidence="1">
    <location>
        <begin position="1"/>
        <end position="21"/>
    </location>
</feature>
<dbReference type="EMBL" id="CAJJDO010000177">
    <property type="protein sequence ID" value="CAD8213369.1"/>
    <property type="molecule type" value="Genomic_DNA"/>
</dbReference>
<dbReference type="Proteomes" id="UP000689195">
    <property type="component" value="Unassembled WGS sequence"/>
</dbReference>
<sequence length="92" mass="10636">MRYNSIFFFLIFKRIIYLSNCCPTECLQCNGNSSYCLICASGYYLSSNICYQCTKPCADCSINGINCSIADFLNLMLKQLQILISKNQWYLY</sequence>
<reference evidence="2" key="1">
    <citation type="submission" date="2021-01" db="EMBL/GenBank/DDBJ databases">
        <authorList>
            <consortium name="Genoscope - CEA"/>
            <person name="William W."/>
        </authorList>
    </citation>
    <scope>NUCLEOTIDE SEQUENCE</scope>
</reference>
<accession>A0A8S1YHU1</accession>
<organism evidence="2 3">
    <name type="scientific">Paramecium pentaurelia</name>
    <dbReference type="NCBI Taxonomy" id="43138"/>
    <lineage>
        <taxon>Eukaryota</taxon>
        <taxon>Sar</taxon>
        <taxon>Alveolata</taxon>
        <taxon>Ciliophora</taxon>
        <taxon>Intramacronucleata</taxon>
        <taxon>Oligohymenophorea</taxon>
        <taxon>Peniculida</taxon>
        <taxon>Parameciidae</taxon>
        <taxon>Paramecium</taxon>
    </lineage>
</organism>